<dbReference type="OrthoDB" id="10067861at2759"/>
<reference evidence="5" key="1">
    <citation type="submission" date="2016-06" db="UniProtKB">
        <authorList>
            <consortium name="WormBaseParasite"/>
        </authorList>
    </citation>
    <scope>IDENTIFICATION</scope>
</reference>
<dbReference type="InterPro" id="IPR025476">
    <property type="entry name" value="Helitron_helicase-like"/>
</dbReference>
<evidence type="ECO:0000259" key="1">
    <source>
        <dbReference type="Pfam" id="PF14214"/>
    </source>
</evidence>
<dbReference type="SUPFAM" id="SSF52540">
    <property type="entry name" value="P-loop containing nucleoside triphosphate hydrolases"/>
    <property type="match status" value="1"/>
</dbReference>
<organism evidence="5">
    <name type="scientific">Gongylonema pulchrum</name>
    <dbReference type="NCBI Taxonomy" id="637853"/>
    <lineage>
        <taxon>Eukaryota</taxon>
        <taxon>Metazoa</taxon>
        <taxon>Ecdysozoa</taxon>
        <taxon>Nematoda</taxon>
        <taxon>Chromadorea</taxon>
        <taxon>Rhabditida</taxon>
        <taxon>Spirurina</taxon>
        <taxon>Spiruromorpha</taxon>
        <taxon>Spiruroidea</taxon>
        <taxon>Gongylonematidae</taxon>
        <taxon>Gongylonema</taxon>
    </lineage>
</organism>
<feature type="domain" description="DUF6570" evidence="2">
    <location>
        <begin position="4"/>
        <end position="94"/>
    </location>
</feature>
<dbReference type="PANTHER" id="PTHR47642:SF5">
    <property type="entry name" value="ATP-DEPENDENT DNA HELICASE"/>
    <property type="match status" value="1"/>
</dbReference>
<protein>
    <submittedName>
        <fullName evidence="5">ATP-dependent DNA helicase</fullName>
    </submittedName>
</protein>
<evidence type="ECO:0000259" key="2">
    <source>
        <dbReference type="Pfam" id="PF20209"/>
    </source>
</evidence>
<evidence type="ECO:0000313" key="3">
    <source>
        <dbReference type="EMBL" id="VDN39125.1"/>
    </source>
</evidence>
<dbReference type="Pfam" id="PF14214">
    <property type="entry name" value="Helitron_like_N"/>
    <property type="match status" value="1"/>
</dbReference>
<dbReference type="AlphaFoldDB" id="A0A183ELP2"/>
<dbReference type="InterPro" id="IPR046700">
    <property type="entry name" value="DUF6570"/>
</dbReference>
<evidence type="ECO:0000313" key="4">
    <source>
        <dbReference type="Proteomes" id="UP000271098"/>
    </source>
</evidence>
<dbReference type="EMBL" id="UYRT01093725">
    <property type="protein sequence ID" value="VDN39125.1"/>
    <property type="molecule type" value="Genomic_DNA"/>
</dbReference>
<dbReference type="GO" id="GO:0000723">
    <property type="term" value="P:telomere maintenance"/>
    <property type="evidence" value="ECO:0007669"/>
    <property type="project" value="InterPro"/>
</dbReference>
<dbReference type="GO" id="GO:0006281">
    <property type="term" value="P:DNA repair"/>
    <property type="evidence" value="ECO:0007669"/>
    <property type="project" value="UniProtKB-KW"/>
</dbReference>
<dbReference type="GO" id="GO:0043139">
    <property type="term" value="F:5'-3' DNA helicase activity"/>
    <property type="evidence" value="ECO:0007669"/>
    <property type="project" value="UniProtKB-EC"/>
</dbReference>
<proteinExistence type="predicted"/>
<dbReference type="InterPro" id="IPR027417">
    <property type="entry name" value="P-loop_NTPase"/>
</dbReference>
<feature type="domain" description="Helitron helicase-like" evidence="1">
    <location>
        <begin position="255"/>
        <end position="366"/>
    </location>
</feature>
<dbReference type="GO" id="GO:0016787">
    <property type="term" value="F:hydrolase activity"/>
    <property type="evidence" value="ECO:0007669"/>
    <property type="project" value="UniProtKB-KW"/>
</dbReference>
<dbReference type="Proteomes" id="UP000271098">
    <property type="component" value="Unassembled WGS sequence"/>
</dbReference>
<accession>A0A183ELP2</accession>
<name>A0A183ELP2_9BILA</name>
<dbReference type="GO" id="GO:0005524">
    <property type="term" value="F:ATP binding"/>
    <property type="evidence" value="ECO:0007669"/>
    <property type="project" value="UniProtKB-KW"/>
</dbReference>
<dbReference type="WBParaSite" id="GPUH_0002191001-mRNA-1">
    <property type="protein sequence ID" value="GPUH_0002191001-mRNA-1"/>
    <property type="gene ID" value="GPUH_0002191001"/>
</dbReference>
<dbReference type="Gene3D" id="3.40.50.300">
    <property type="entry name" value="P-loop containing nucleotide triphosphate hydrolases"/>
    <property type="match status" value="1"/>
</dbReference>
<dbReference type="GO" id="GO:0006310">
    <property type="term" value="P:DNA recombination"/>
    <property type="evidence" value="ECO:0007669"/>
    <property type="project" value="UniProtKB-KW"/>
</dbReference>
<reference evidence="3 4" key="2">
    <citation type="submission" date="2018-11" db="EMBL/GenBank/DDBJ databases">
        <authorList>
            <consortium name="Pathogen Informatics"/>
        </authorList>
    </citation>
    <scope>NUCLEOTIDE SEQUENCE [LARGE SCALE GENOMIC DNA]</scope>
</reference>
<sequence length="406" mass="46159">RHIFQTIWPSHGPSGQYRCKGGIVNVPVSVDTTVSLLPRLPTDAHVLHVRVARRMQYKGNYITGNVRPNCIWQAAVYLTAQPLYQSHNIGLSDNWLVQHCHVQPTADANIEPEEDEEEDDAEPLSPGAQETMLSAEEAQYGIRMAPGEGHRPLSILLDEDTEYLSFPTIFGGNKLQPVFQGRPMSYSDIAKSFAMRYDRRVAQRPDYLLFMAKKIELLRLSSNISLCLRKKKIRNRNDINAANLSNNEFIYGLVQHDDAYRVLAGVRNSCTHWHNEKQKVLAMVRQFGLPTFFLTLSAAETQWPELLQILKRVVDHESINEAEALALPYAEKSRLIQLDPVTCARYFNYRLQHLQVLIIDEISMVGEPMLRMVNTRLRHLFGDAEFGGKSVIAVGDFHQLRPVMAA</sequence>
<keyword evidence="4" id="KW-1185">Reference proteome</keyword>
<dbReference type="PANTHER" id="PTHR47642">
    <property type="entry name" value="ATP-DEPENDENT DNA HELICASE"/>
    <property type="match status" value="1"/>
</dbReference>
<dbReference type="InterPro" id="IPR051055">
    <property type="entry name" value="PIF1_helicase"/>
</dbReference>
<dbReference type="Pfam" id="PF20209">
    <property type="entry name" value="DUF6570"/>
    <property type="match status" value="1"/>
</dbReference>
<gene>
    <name evidence="3" type="ORF">GPUH_LOCUS21884</name>
</gene>
<evidence type="ECO:0000313" key="5">
    <source>
        <dbReference type="WBParaSite" id="GPUH_0002191001-mRNA-1"/>
    </source>
</evidence>